<dbReference type="EMBL" id="JACHBL010000001">
    <property type="protein sequence ID" value="MBB5598078.1"/>
    <property type="molecule type" value="Genomic_DNA"/>
</dbReference>
<comment type="caution">
    <text evidence="2">The sequence shown here is derived from an EMBL/GenBank/DDBJ whole genome shotgun (WGS) entry which is preliminary data.</text>
</comment>
<evidence type="ECO:0000256" key="1">
    <source>
        <dbReference type="SAM" id="SignalP"/>
    </source>
</evidence>
<keyword evidence="3" id="KW-1185">Reference proteome</keyword>
<accession>A0A7W8YAP8</accession>
<feature type="signal peptide" evidence="1">
    <location>
        <begin position="1"/>
        <end position="34"/>
    </location>
</feature>
<name>A0A7W8YAP8_9MICC</name>
<gene>
    <name evidence="2" type="ORF">BKA12_001158</name>
</gene>
<keyword evidence="1" id="KW-0732">Signal</keyword>
<dbReference type="RefSeq" id="WP_183641429.1">
    <property type="nucleotide sequence ID" value="NZ_JACHBL010000001.1"/>
</dbReference>
<dbReference type="Proteomes" id="UP000523863">
    <property type="component" value="Unassembled WGS sequence"/>
</dbReference>
<proteinExistence type="predicted"/>
<protein>
    <submittedName>
        <fullName evidence="2">Uncharacterized protein</fullName>
    </submittedName>
</protein>
<sequence>MPNFRMIPILKSPNLTGVILATLFTFGIAACAPAQSTTIRDAEFTGSAVEYQADFEQCLRGKGYEVSAGDAKGRPESVVVPVGINTREESKAFFDAMQECTNELAPRPVVDTDAEVSAFYRKWIERWDCLAGQGYDVGSRLTEASFRDKFRDKTLNSTPHELLSTEQQEKAYLACPISQDEFWG</sequence>
<organism evidence="2 3">
    <name type="scientific">Neomicrococcus lactis</name>
    <dbReference type="NCBI Taxonomy" id="732241"/>
    <lineage>
        <taxon>Bacteria</taxon>
        <taxon>Bacillati</taxon>
        <taxon>Actinomycetota</taxon>
        <taxon>Actinomycetes</taxon>
        <taxon>Micrococcales</taxon>
        <taxon>Micrococcaceae</taxon>
        <taxon>Neomicrococcus</taxon>
    </lineage>
</organism>
<evidence type="ECO:0000313" key="2">
    <source>
        <dbReference type="EMBL" id="MBB5598078.1"/>
    </source>
</evidence>
<dbReference type="PROSITE" id="PS51257">
    <property type="entry name" value="PROKAR_LIPOPROTEIN"/>
    <property type="match status" value="1"/>
</dbReference>
<reference evidence="2 3" key="1">
    <citation type="submission" date="2020-08" db="EMBL/GenBank/DDBJ databases">
        <title>Sequencing the genomes of 1000 actinobacteria strains.</title>
        <authorList>
            <person name="Klenk H.-P."/>
        </authorList>
    </citation>
    <scope>NUCLEOTIDE SEQUENCE [LARGE SCALE GENOMIC DNA]</scope>
    <source>
        <strain evidence="2 3">DSM 23694</strain>
    </source>
</reference>
<evidence type="ECO:0000313" key="3">
    <source>
        <dbReference type="Proteomes" id="UP000523863"/>
    </source>
</evidence>
<dbReference type="AlphaFoldDB" id="A0A7W8YAP8"/>
<feature type="chain" id="PRO_5031284240" evidence="1">
    <location>
        <begin position="35"/>
        <end position="184"/>
    </location>
</feature>